<dbReference type="InterPro" id="IPR025745">
    <property type="entry name" value="Mrr-like_N_dom"/>
</dbReference>
<keyword evidence="3" id="KW-0540">Nuclease</keyword>
<dbReference type="Pfam" id="PF04471">
    <property type="entry name" value="Mrr_cat"/>
    <property type="match status" value="1"/>
</dbReference>
<name>A0ABS9CC21_9BACT</name>
<evidence type="ECO:0000313" key="4">
    <source>
        <dbReference type="Proteomes" id="UP001200470"/>
    </source>
</evidence>
<feature type="domain" description="Restriction endonuclease type IV Mrr" evidence="1">
    <location>
        <begin position="184"/>
        <end position="303"/>
    </location>
</feature>
<sequence length="328" mass="36666">MIMTKDTFPSSTVFHYPILLLLADGKAHKVNDMMSKCVEHLKISEANQNVTTKSGKNKVHSWIRFANQDLSKAGYIEHTKDGYTITSAGMAFLNSHKDGFVAHDMTESESYRKYKNLDENGKHIRKGKKEKTTNQYPAVEQDTAVHSVQEAIEDTQAKSPIEILEELSAHINETLDTTLLEALKGMKADAFERLIKALLVKMEISKSDDCIELTQYVKDDGVDLYVYDNALKMNVVCCIQVKKYTDTAVGLSTVKELGGTLLDKNCKSGMVITTSQFTKGANDYNPSGYNIQKIDGIKLTNLLIQYGLGVKTKRLEVKTIDTDYLNSI</sequence>
<dbReference type="InterPro" id="IPR011335">
    <property type="entry name" value="Restrct_endonuc-II-like"/>
</dbReference>
<keyword evidence="3" id="KW-0378">Hydrolase</keyword>
<feature type="domain" description="Restriction system protein Mrr-like N-terminal" evidence="2">
    <location>
        <begin position="16"/>
        <end position="94"/>
    </location>
</feature>
<dbReference type="Pfam" id="PF14338">
    <property type="entry name" value="Mrr_N"/>
    <property type="match status" value="1"/>
</dbReference>
<dbReference type="Proteomes" id="UP001200470">
    <property type="component" value="Unassembled WGS sequence"/>
</dbReference>
<keyword evidence="3" id="KW-0255">Endonuclease</keyword>
<dbReference type="PANTHER" id="PTHR30015:SF7">
    <property type="entry name" value="TYPE IV METHYL-DIRECTED RESTRICTION ENZYME ECOKMRR"/>
    <property type="match status" value="1"/>
</dbReference>
<dbReference type="SUPFAM" id="SSF52980">
    <property type="entry name" value="Restriction endonuclease-like"/>
    <property type="match status" value="1"/>
</dbReference>
<keyword evidence="4" id="KW-1185">Reference proteome</keyword>
<dbReference type="InterPro" id="IPR011856">
    <property type="entry name" value="tRNA_endonuc-like_dom_sf"/>
</dbReference>
<dbReference type="Gene3D" id="3.40.1350.10">
    <property type="match status" value="1"/>
</dbReference>
<dbReference type="EMBL" id="JADYTN010000001">
    <property type="protein sequence ID" value="MCF2562531.1"/>
    <property type="molecule type" value="Genomic_DNA"/>
</dbReference>
<gene>
    <name evidence="3" type="ORF">I6E12_00160</name>
</gene>
<accession>A0ABS9CC21</accession>
<evidence type="ECO:0000259" key="1">
    <source>
        <dbReference type="Pfam" id="PF04471"/>
    </source>
</evidence>
<comment type="caution">
    <text evidence="3">The sequence shown here is derived from an EMBL/GenBank/DDBJ whole genome shotgun (WGS) entry which is preliminary data.</text>
</comment>
<reference evidence="3 4" key="1">
    <citation type="submission" date="2020-12" db="EMBL/GenBank/DDBJ databases">
        <title>Whole genome sequences of gut porcine anaerobes.</title>
        <authorList>
            <person name="Kubasova T."/>
            <person name="Jahodarova E."/>
            <person name="Rychlik I."/>
        </authorList>
    </citation>
    <scope>NUCLEOTIDE SEQUENCE [LARGE SCALE GENOMIC DNA]</scope>
    <source>
        <strain evidence="3 4">An925</strain>
    </source>
</reference>
<dbReference type="InterPro" id="IPR052906">
    <property type="entry name" value="Type_IV_Methyl-Rstrct_Enzyme"/>
</dbReference>
<evidence type="ECO:0000313" key="3">
    <source>
        <dbReference type="EMBL" id="MCF2562531.1"/>
    </source>
</evidence>
<dbReference type="PANTHER" id="PTHR30015">
    <property type="entry name" value="MRR RESTRICTION SYSTEM PROTEIN"/>
    <property type="match status" value="1"/>
</dbReference>
<protein>
    <submittedName>
        <fullName evidence="3">Restriction endonuclease</fullName>
    </submittedName>
</protein>
<proteinExistence type="predicted"/>
<dbReference type="GO" id="GO:0004519">
    <property type="term" value="F:endonuclease activity"/>
    <property type="evidence" value="ECO:0007669"/>
    <property type="project" value="UniProtKB-KW"/>
</dbReference>
<dbReference type="InterPro" id="IPR007560">
    <property type="entry name" value="Restrct_endonuc_IV_Mrr"/>
</dbReference>
<organism evidence="3 4">
    <name type="scientific">Xylanibacter brevis</name>
    <dbReference type="NCBI Taxonomy" id="83231"/>
    <lineage>
        <taxon>Bacteria</taxon>
        <taxon>Pseudomonadati</taxon>
        <taxon>Bacteroidota</taxon>
        <taxon>Bacteroidia</taxon>
        <taxon>Bacteroidales</taxon>
        <taxon>Prevotellaceae</taxon>
        <taxon>Xylanibacter</taxon>
    </lineage>
</organism>
<evidence type="ECO:0000259" key="2">
    <source>
        <dbReference type="Pfam" id="PF14338"/>
    </source>
</evidence>